<evidence type="ECO:0000256" key="1">
    <source>
        <dbReference type="SAM" id="SignalP"/>
    </source>
</evidence>
<evidence type="ECO:0000313" key="3">
    <source>
        <dbReference type="EMBL" id="KST63027.1"/>
    </source>
</evidence>
<protein>
    <recommendedName>
        <fullName evidence="5">Pentapeptide repeat-containing protein</fullName>
    </recommendedName>
</protein>
<dbReference type="InterPro" id="IPR044213">
    <property type="entry name" value="At2g44920-like"/>
</dbReference>
<dbReference type="SUPFAM" id="SSF141571">
    <property type="entry name" value="Pentapeptide repeat-like"/>
    <property type="match status" value="1"/>
</dbReference>
<accession>A0A0V7ZEN4</accession>
<evidence type="ECO:0000313" key="4">
    <source>
        <dbReference type="Proteomes" id="UP000053372"/>
    </source>
</evidence>
<evidence type="ECO:0000313" key="2">
    <source>
        <dbReference type="EMBL" id="KST62936.1"/>
    </source>
</evidence>
<dbReference type="Proteomes" id="UP000053372">
    <property type="component" value="Unassembled WGS sequence"/>
</dbReference>
<keyword evidence="1" id="KW-0732">Signal</keyword>
<feature type="signal peptide" evidence="1">
    <location>
        <begin position="1"/>
        <end position="25"/>
    </location>
</feature>
<name>A0A0V7ZEN4_9CYAN</name>
<dbReference type="AlphaFoldDB" id="A0A0V7ZEN4"/>
<dbReference type="Gene3D" id="2.160.20.80">
    <property type="entry name" value="E3 ubiquitin-protein ligase SopA"/>
    <property type="match status" value="1"/>
</dbReference>
<dbReference type="EMBL" id="LMTZ01000145">
    <property type="protein sequence ID" value="KST63027.1"/>
    <property type="molecule type" value="Genomic_DNA"/>
</dbReference>
<keyword evidence="4" id="KW-1185">Reference proteome</keyword>
<reference evidence="2 4" key="1">
    <citation type="journal article" date="2015" name="Genome Announc.">
        <title>Draft Genome of the Euendolithic (true boring) Cyanobacterium Mastigocoleus testarum strain BC008.</title>
        <authorList>
            <person name="Guida B.S."/>
            <person name="Garcia-Pichel F."/>
        </authorList>
    </citation>
    <scope>NUCLEOTIDE SEQUENCE [LARGE SCALE GENOMIC DNA]</scope>
    <source>
        <strain evidence="2 4">BC008</strain>
    </source>
</reference>
<comment type="caution">
    <text evidence="2">The sequence shown here is derived from an EMBL/GenBank/DDBJ whole genome shotgun (WGS) entry which is preliminary data.</text>
</comment>
<dbReference type="RefSeq" id="WP_027845916.1">
    <property type="nucleotide sequence ID" value="NZ_LMTZ01000145.1"/>
</dbReference>
<dbReference type="InterPro" id="IPR001646">
    <property type="entry name" value="5peptide_repeat"/>
</dbReference>
<dbReference type="PANTHER" id="PTHR47200:SF2">
    <property type="entry name" value="THYLAKOID LUMENAL 15 KDA PROTEIN 1, CHLOROPLASTIC"/>
    <property type="match status" value="1"/>
</dbReference>
<dbReference type="Pfam" id="PF00805">
    <property type="entry name" value="Pentapeptide"/>
    <property type="match status" value="2"/>
</dbReference>
<gene>
    <name evidence="2" type="ORF">BC008_11495</name>
    <name evidence="3" type="ORF">BC008_11970</name>
</gene>
<dbReference type="EMBL" id="LMTZ01000147">
    <property type="protein sequence ID" value="KST62936.1"/>
    <property type="molecule type" value="Genomic_DNA"/>
</dbReference>
<sequence>MKYWRVFFAFVLALAVLFHPLSAEAANKRVAGKRAVVNKDFSNKTLIASEFTKLNLENSNFSNSDLRGAVFNGSTLAGANLHGADLSDGIAYLVDFKGADLSDANLTEAMMLYSTFDDVDITGADFTNAVLDGFQIKKLCAVASGVNSKTGVSTRKSLECD</sequence>
<feature type="chain" id="PRO_5007438987" description="Pentapeptide repeat-containing protein" evidence="1">
    <location>
        <begin position="26"/>
        <end position="161"/>
    </location>
</feature>
<dbReference type="PANTHER" id="PTHR47200">
    <property type="entry name" value="THYLAKOID LUMENAL 15 KDA PROTEIN 1, CHLOROPLASTIC"/>
    <property type="match status" value="1"/>
</dbReference>
<organism evidence="2 4">
    <name type="scientific">Mastigocoleus testarum BC008</name>
    <dbReference type="NCBI Taxonomy" id="371196"/>
    <lineage>
        <taxon>Bacteria</taxon>
        <taxon>Bacillati</taxon>
        <taxon>Cyanobacteriota</taxon>
        <taxon>Cyanophyceae</taxon>
        <taxon>Nostocales</taxon>
        <taxon>Hapalosiphonaceae</taxon>
        <taxon>Mastigocoleus</taxon>
    </lineage>
</organism>
<dbReference type="OrthoDB" id="7872756at2"/>
<proteinExistence type="predicted"/>
<evidence type="ECO:0008006" key="5">
    <source>
        <dbReference type="Google" id="ProtNLM"/>
    </source>
</evidence>